<feature type="signal peptide" evidence="1">
    <location>
        <begin position="1"/>
        <end position="25"/>
    </location>
</feature>
<keyword evidence="2" id="KW-0614">Plasmid</keyword>
<feature type="chain" id="PRO_5011004571" description="SH3b domain-containing protein" evidence="1">
    <location>
        <begin position="26"/>
        <end position="134"/>
    </location>
</feature>
<reference evidence="2 3" key="1">
    <citation type="submission" date="2017-05" db="EMBL/GenBank/DDBJ databases">
        <title>Genome sequence of Acetobacter pasteurianus subsp. ascendens strain SRCM101447.</title>
        <authorList>
            <person name="Cho S.H."/>
        </authorList>
    </citation>
    <scope>NUCLEOTIDE SEQUENCE [LARGE SCALE GENOMIC DNA]</scope>
    <source>
        <strain evidence="2 3">SRCM101447</strain>
        <plasmid evidence="3">Plasmid pap1447-1 sequence</plasmid>
    </source>
</reference>
<evidence type="ECO:0000313" key="2">
    <source>
        <dbReference type="EMBL" id="ARW11908.1"/>
    </source>
</evidence>
<gene>
    <name evidence="2" type="ORF">S101447_02871</name>
</gene>
<organism evidence="2 3">
    <name type="scientific">Acetobacter ascendens</name>
    <dbReference type="NCBI Taxonomy" id="481146"/>
    <lineage>
        <taxon>Bacteria</taxon>
        <taxon>Pseudomonadati</taxon>
        <taxon>Pseudomonadota</taxon>
        <taxon>Alphaproteobacteria</taxon>
        <taxon>Acetobacterales</taxon>
        <taxon>Acetobacteraceae</taxon>
        <taxon>Acetobacter</taxon>
    </lineage>
</organism>
<protein>
    <recommendedName>
        <fullName evidence="4">SH3b domain-containing protein</fullName>
    </recommendedName>
</protein>
<dbReference type="RefSeq" id="WP_019089351.1">
    <property type="nucleotide sequence ID" value="NZ_CP021525.1"/>
</dbReference>
<dbReference type="PROSITE" id="PS51257">
    <property type="entry name" value="PROKAR_LIPOPROTEIN"/>
    <property type="match status" value="1"/>
</dbReference>
<name>A0A1Y0V8A0_9PROT</name>
<geneLocation type="plasmid" evidence="3">
    <name>pap1447-1 sequence</name>
</geneLocation>
<dbReference type="AlphaFoldDB" id="A0A1Y0V8A0"/>
<evidence type="ECO:0000256" key="1">
    <source>
        <dbReference type="SAM" id="SignalP"/>
    </source>
</evidence>
<accession>A0A1Y0V8A0</accession>
<sequence>MFFRKLSFVAFAGMSLACVSSHALAAGPKPVKPLQGYKCLAIDAPDSVMMDFNNPIPLRSAPNDHAPVIAPAAAILAVNDPEQLDNGYVKSMNFAFKPGWVPTKWLKEYSEVHPGNTCAPYIMNDGKLGFKFGH</sequence>
<proteinExistence type="predicted"/>
<keyword evidence="1" id="KW-0732">Signal</keyword>
<dbReference type="Proteomes" id="UP000195633">
    <property type="component" value="Plasmid pAP1447-1"/>
</dbReference>
<evidence type="ECO:0008006" key="4">
    <source>
        <dbReference type="Google" id="ProtNLM"/>
    </source>
</evidence>
<evidence type="ECO:0000313" key="3">
    <source>
        <dbReference type="Proteomes" id="UP000195633"/>
    </source>
</evidence>
<dbReference type="EMBL" id="CP021525">
    <property type="protein sequence ID" value="ARW11908.1"/>
    <property type="molecule type" value="Genomic_DNA"/>
</dbReference>